<keyword evidence="2" id="KW-0449">Lipoprotein</keyword>
<comment type="caution">
    <text evidence="2">The sequence shown here is derived from an EMBL/GenBank/DDBJ whole genome shotgun (WGS) entry which is preliminary data.</text>
</comment>
<gene>
    <name evidence="2" type="ORF">GCM10017764_25310</name>
</gene>
<proteinExistence type="predicted"/>
<dbReference type="Gene3D" id="2.40.128.640">
    <property type="match status" value="1"/>
</dbReference>
<keyword evidence="3" id="KW-1185">Reference proteome</keyword>
<evidence type="ECO:0000313" key="3">
    <source>
        <dbReference type="Proteomes" id="UP000620550"/>
    </source>
</evidence>
<dbReference type="Pfam" id="PF04170">
    <property type="entry name" value="NlpE"/>
    <property type="match status" value="1"/>
</dbReference>
<evidence type="ECO:0000313" key="2">
    <source>
        <dbReference type="EMBL" id="GHE40966.1"/>
    </source>
</evidence>
<dbReference type="EMBL" id="BNAF01000009">
    <property type="protein sequence ID" value="GHE40966.1"/>
    <property type="molecule type" value="Genomic_DNA"/>
</dbReference>
<evidence type="ECO:0000256" key="1">
    <source>
        <dbReference type="SAM" id="MobiDB-lite"/>
    </source>
</evidence>
<reference evidence="3" key="1">
    <citation type="journal article" date="2019" name="Int. J. Syst. Evol. Microbiol.">
        <title>The Global Catalogue of Microorganisms (GCM) 10K type strain sequencing project: providing services to taxonomists for standard genome sequencing and annotation.</title>
        <authorList>
            <consortium name="The Broad Institute Genomics Platform"/>
            <consortium name="The Broad Institute Genome Sequencing Center for Infectious Disease"/>
            <person name="Wu L."/>
            <person name="Ma J."/>
        </authorList>
    </citation>
    <scope>NUCLEOTIDE SEQUENCE [LARGE SCALE GENOMIC DNA]</scope>
    <source>
        <strain evidence="3">CGMCC 1.12966</strain>
    </source>
</reference>
<name>A0ABQ3HWB4_9SPHI</name>
<protein>
    <submittedName>
        <fullName evidence="2">Lipoprotein</fullName>
    </submittedName>
</protein>
<sequence length="172" mass="19147">MKLSFRQNVRKVRIYVQYFKNVVMKKLFGLLVVGAFLISCVDLSSSGESEAVDTSSVESGPSTTGDNSQTSIDWVGTYEGTIPCADCPGIKTTIVINNDETFRIRSEYLDRGETIEDNGKIMWHENGSVVHLKGKDTDLKLKVGENQLFHLDKDGKVIEGDLASNYIYKKKA</sequence>
<accession>A0ABQ3HWB4</accession>
<organism evidence="2 3">
    <name type="scientific">Sphingobacterium griseoflavum</name>
    <dbReference type="NCBI Taxonomy" id="1474952"/>
    <lineage>
        <taxon>Bacteria</taxon>
        <taxon>Pseudomonadati</taxon>
        <taxon>Bacteroidota</taxon>
        <taxon>Sphingobacteriia</taxon>
        <taxon>Sphingobacteriales</taxon>
        <taxon>Sphingobacteriaceae</taxon>
        <taxon>Sphingobacterium</taxon>
    </lineage>
</organism>
<dbReference type="InterPro" id="IPR007298">
    <property type="entry name" value="Cu-R_lipoprotein_NlpE"/>
</dbReference>
<dbReference type="Proteomes" id="UP000620550">
    <property type="component" value="Unassembled WGS sequence"/>
</dbReference>
<feature type="region of interest" description="Disordered" evidence="1">
    <location>
        <begin position="51"/>
        <end position="70"/>
    </location>
</feature>